<feature type="binding site" evidence="5">
    <location>
        <position position="193"/>
    </location>
    <ligand>
        <name>Zn(2+)</name>
        <dbReference type="ChEBI" id="CHEBI:29105"/>
    </ligand>
</feature>
<organism evidence="8 9">
    <name type="scientific">Candidatus Chloroploca mongolica</name>
    <dbReference type="NCBI Taxonomy" id="2528176"/>
    <lineage>
        <taxon>Bacteria</taxon>
        <taxon>Bacillati</taxon>
        <taxon>Chloroflexota</taxon>
        <taxon>Chloroflexia</taxon>
        <taxon>Chloroflexales</taxon>
        <taxon>Chloroflexineae</taxon>
        <taxon>Oscillochloridaceae</taxon>
        <taxon>Candidatus Chloroploca</taxon>
    </lineage>
</organism>
<dbReference type="RefSeq" id="WP_135476930.1">
    <property type="nucleotide sequence ID" value="NZ_SIJK02000004.1"/>
</dbReference>
<comment type="caution">
    <text evidence="8">The sequence shown here is derived from an EMBL/GenBank/DDBJ whole genome shotgun (WGS) entry which is preliminary data.</text>
</comment>
<evidence type="ECO:0000256" key="4">
    <source>
        <dbReference type="ARBA" id="ARBA00022801"/>
    </source>
</evidence>
<accession>A0ABS4D5Q5</accession>
<dbReference type="InterPro" id="IPR018234">
    <property type="entry name" value="GTP_CycHdrlase_I_CS"/>
</dbReference>
<comment type="similarity">
    <text evidence="5">Belongs to the GTP cyclohydrolase I family.</text>
</comment>
<evidence type="ECO:0000313" key="8">
    <source>
        <dbReference type="EMBL" id="MBP1464767.1"/>
    </source>
</evidence>
<dbReference type="InterPro" id="IPR043134">
    <property type="entry name" value="GTP-CH-I_N"/>
</dbReference>
<dbReference type="PANTHER" id="PTHR11109:SF7">
    <property type="entry name" value="GTP CYCLOHYDROLASE 1"/>
    <property type="match status" value="1"/>
</dbReference>
<dbReference type="GO" id="GO:0003934">
    <property type="term" value="F:GTP cyclohydrolase I activity"/>
    <property type="evidence" value="ECO:0007669"/>
    <property type="project" value="UniProtKB-EC"/>
</dbReference>
<feature type="binding site" evidence="5">
    <location>
        <position position="122"/>
    </location>
    <ligand>
        <name>Zn(2+)</name>
        <dbReference type="ChEBI" id="CHEBI:29105"/>
    </ligand>
</feature>
<dbReference type="PANTHER" id="PTHR11109">
    <property type="entry name" value="GTP CYCLOHYDROLASE I"/>
    <property type="match status" value="1"/>
</dbReference>
<dbReference type="Proteomes" id="UP001193081">
    <property type="component" value="Unassembled WGS sequence"/>
</dbReference>
<sequence length="237" mass="26173">MHNGNGHNGNGHNGNGHHHRSVDELDGHDYDLLIVPGRGKLEGVTYTSDPQIEGAVREILDGIGEQPDREGLLKTPSRVAKMYAELTAGYHIDPAALINDAIFTVGYDEMVVVKNIDFYSLCEHHMLPFMGQVHVAYIPNGKVVGLSKIPRIVEMFARRLQVQERMTVQIADFINEHLEPQGVAVVAEGVHMCSVMRGVKKANASMVTSAMRGVFRDDSKTRGEFMAHVGRSRSFEA</sequence>
<keyword evidence="5" id="KW-0342">GTP-binding</keyword>
<dbReference type="Gene3D" id="1.10.286.10">
    <property type="match status" value="1"/>
</dbReference>
<keyword evidence="4 5" id="KW-0378">Hydrolase</keyword>
<dbReference type="NCBIfam" id="NF006825">
    <property type="entry name" value="PRK09347.1-2"/>
    <property type="match status" value="1"/>
</dbReference>
<dbReference type="Pfam" id="PF01227">
    <property type="entry name" value="GTP_cyclohydroI"/>
    <property type="match status" value="1"/>
</dbReference>
<evidence type="ECO:0000256" key="6">
    <source>
        <dbReference type="SAM" id="MobiDB-lite"/>
    </source>
</evidence>
<evidence type="ECO:0000313" key="9">
    <source>
        <dbReference type="Proteomes" id="UP001193081"/>
    </source>
</evidence>
<evidence type="ECO:0000256" key="3">
    <source>
        <dbReference type="ARBA" id="ARBA00022563"/>
    </source>
</evidence>
<feature type="region of interest" description="Disordered" evidence="6">
    <location>
        <begin position="1"/>
        <end position="22"/>
    </location>
</feature>
<dbReference type="EC" id="3.5.4.16" evidence="5"/>
<dbReference type="InterPro" id="IPR001474">
    <property type="entry name" value="GTP_CycHdrlase_I"/>
</dbReference>
<feature type="compositionally biased region" description="Gly residues" evidence="6">
    <location>
        <begin position="1"/>
        <end position="14"/>
    </location>
</feature>
<dbReference type="SUPFAM" id="SSF55620">
    <property type="entry name" value="Tetrahydrobiopterin biosynthesis enzymes-like"/>
    <property type="match status" value="1"/>
</dbReference>
<evidence type="ECO:0000259" key="7">
    <source>
        <dbReference type="Pfam" id="PF01227"/>
    </source>
</evidence>
<dbReference type="InterPro" id="IPR043133">
    <property type="entry name" value="GTP-CH-I_C/QueF"/>
</dbReference>
<evidence type="ECO:0000256" key="5">
    <source>
        <dbReference type="HAMAP-Rule" id="MF_00223"/>
    </source>
</evidence>
<gene>
    <name evidence="5 8" type="primary">folE</name>
    <name evidence="8" type="ORF">EYB53_003490</name>
</gene>
<keyword evidence="5" id="KW-0479">Metal-binding</keyword>
<comment type="catalytic activity">
    <reaction evidence="1 5">
        <text>GTP + H2O = 7,8-dihydroneopterin 3'-triphosphate + formate + H(+)</text>
        <dbReference type="Rhea" id="RHEA:17473"/>
        <dbReference type="ChEBI" id="CHEBI:15377"/>
        <dbReference type="ChEBI" id="CHEBI:15378"/>
        <dbReference type="ChEBI" id="CHEBI:15740"/>
        <dbReference type="ChEBI" id="CHEBI:37565"/>
        <dbReference type="ChEBI" id="CHEBI:58462"/>
        <dbReference type="EC" id="3.5.4.16"/>
    </reaction>
</comment>
<name>A0ABS4D5Q5_9CHLR</name>
<dbReference type="InterPro" id="IPR020602">
    <property type="entry name" value="GTP_CycHdrlase_I_dom"/>
</dbReference>
<comment type="subunit">
    <text evidence="5">Homopolymer.</text>
</comment>
<proteinExistence type="inferred from homology"/>
<comment type="pathway">
    <text evidence="2 5">Cofactor biosynthesis; 7,8-dihydroneopterin triphosphate biosynthesis; 7,8-dihydroneopterin triphosphate from GTP: step 1/1.</text>
</comment>
<feature type="domain" description="GTP cyclohydrolase I" evidence="7">
    <location>
        <begin position="52"/>
        <end position="229"/>
    </location>
</feature>
<keyword evidence="5" id="KW-0862">Zinc</keyword>
<keyword evidence="3 5" id="KW-0554">One-carbon metabolism</keyword>
<keyword evidence="9" id="KW-1185">Reference proteome</keyword>
<dbReference type="HAMAP" id="MF_00223">
    <property type="entry name" value="FolE"/>
    <property type="match status" value="1"/>
</dbReference>
<dbReference type="CDD" id="cd00642">
    <property type="entry name" value="GTP_cyclohydro1"/>
    <property type="match status" value="1"/>
</dbReference>
<evidence type="ECO:0000256" key="2">
    <source>
        <dbReference type="ARBA" id="ARBA00005080"/>
    </source>
</evidence>
<dbReference type="PROSITE" id="PS00859">
    <property type="entry name" value="GTP_CYCLOHYDROL_1_1"/>
    <property type="match status" value="1"/>
</dbReference>
<protein>
    <recommendedName>
        <fullName evidence="5">GTP cyclohydrolase 1</fullName>
        <ecNumber evidence="5">3.5.4.16</ecNumber>
    </recommendedName>
    <alternativeName>
        <fullName evidence="5">GTP cyclohydrolase I</fullName>
        <shortName evidence="5">GTP-CH-I</shortName>
    </alternativeName>
</protein>
<keyword evidence="5" id="KW-0547">Nucleotide-binding</keyword>
<dbReference type="PROSITE" id="PS00860">
    <property type="entry name" value="GTP_CYCLOHYDROL_1_2"/>
    <property type="match status" value="1"/>
</dbReference>
<dbReference type="EMBL" id="SIJK02000004">
    <property type="protein sequence ID" value="MBP1464767.1"/>
    <property type="molecule type" value="Genomic_DNA"/>
</dbReference>
<dbReference type="NCBIfam" id="TIGR00063">
    <property type="entry name" value="folE"/>
    <property type="match status" value="1"/>
</dbReference>
<dbReference type="NCBIfam" id="NF006826">
    <property type="entry name" value="PRK09347.1-3"/>
    <property type="match status" value="1"/>
</dbReference>
<reference evidence="8 9" key="1">
    <citation type="submission" date="2021-03" db="EMBL/GenBank/DDBJ databases">
        <authorList>
            <person name="Grouzdev D.S."/>
        </authorList>
    </citation>
    <scope>NUCLEOTIDE SEQUENCE [LARGE SCALE GENOMIC DNA]</scope>
    <source>
        <strain evidence="8 9">M50-1</strain>
    </source>
</reference>
<feature type="binding site" evidence="5">
    <location>
        <position position="125"/>
    </location>
    <ligand>
        <name>Zn(2+)</name>
        <dbReference type="ChEBI" id="CHEBI:29105"/>
    </ligand>
</feature>
<evidence type="ECO:0000256" key="1">
    <source>
        <dbReference type="ARBA" id="ARBA00001052"/>
    </source>
</evidence>
<dbReference type="Gene3D" id="3.30.1130.10">
    <property type="match status" value="1"/>
</dbReference>